<organism evidence="1">
    <name type="scientific">Myoviridae sp. ctFCq8</name>
    <dbReference type="NCBI Taxonomy" id="2827605"/>
    <lineage>
        <taxon>Viruses</taxon>
        <taxon>Duplodnaviria</taxon>
        <taxon>Heunggongvirae</taxon>
        <taxon>Uroviricota</taxon>
        <taxon>Caudoviricetes</taxon>
    </lineage>
</organism>
<sequence length="30" mass="3575">MLLSPLEFVIYSRFSGKNYIYPPIQQLKKT</sequence>
<evidence type="ECO:0000313" key="1">
    <source>
        <dbReference type="EMBL" id="DAD69730.1"/>
    </source>
</evidence>
<protein>
    <submittedName>
        <fullName evidence="1">Uncharacterized protein</fullName>
    </submittedName>
</protein>
<name>A0A8S5LIE6_9CAUD</name>
<proteinExistence type="predicted"/>
<dbReference type="EMBL" id="BK015854">
    <property type="protein sequence ID" value="DAD69730.1"/>
    <property type="molecule type" value="Genomic_DNA"/>
</dbReference>
<accession>A0A8S5LIE6</accession>
<reference evidence="1" key="1">
    <citation type="journal article" date="2021" name="Proc. Natl. Acad. Sci. U.S.A.">
        <title>A Catalog of Tens of Thousands of Viruses from Human Metagenomes Reveals Hidden Associations with Chronic Diseases.</title>
        <authorList>
            <person name="Tisza M.J."/>
            <person name="Buck C.B."/>
        </authorList>
    </citation>
    <scope>NUCLEOTIDE SEQUENCE</scope>
    <source>
        <strain evidence="1">CtFCq8</strain>
    </source>
</reference>